<protein>
    <recommendedName>
        <fullName evidence="7">Glycoside hydrolase family 3 N-terminal domain-containing protein</fullName>
    </recommendedName>
</protein>
<feature type="compositionally biased region" description="Low complexity" evidence="4">
    <location>
        <begin position="1"/>
        <end position="18"/>
    </location>
</feature>
<evidence type="ECO:0000256" key="2">
    <source>
        <dbReference type="ARBA" id="ARBA00022801"/>
    </source>
</evidence>
<dbReference type="InterPro" id="IPR051915">
    <property type="entry name" value="Cellulose_Degrad_GH3"/>
</dbReference>
<feature type="region of interest" description="Disordered" evidence="4">
    <location>
        <begin position="1"/>
        <end position="29"/>
    </location>
</feature>
<dbReference type="SUPFAM" id="SSF51445">
    <property type="entry name" value="(Trans)glycosidases"/>
    <property type="match status" value="1"/>
</dbReference>
<evidence type="ECO:0008006" key="7">
    <source>
        <dbReference type="Google" id="ProtNLM"/>
    </source>
</evidence>
<accession>A0AA39ZXF7</accession>
<comment type="caution">
    <text evidence="5">The sequence shown here is derived from an EMBL/GenBank/DDBJ whole genome shotgun (WGS) entry which is preliminary data.</text>
</comment>
<sequence>MSHLVSFSSATDSPSTSSKGRPSLKGAVYKNPEAPVDARVADLLSRMTLEEKASQIVQGDVRNWIDEKTNVFNVTGLAWSTKARGGSFYVSITVPQTWTSDATKKAQEYIQNNTYLGIPAFVQSESIHGFLANEWHYEYFTMADAGASDRLCDSFKMYKSKPVDWGGHRQLHPAGGRRRQDGRWLVLV</sequence>
<keyword evidence="2" id="KW-0378">Hydrolase</keyword>
<dbReference type="PANTHER" id="PTHR30620">
    <property type="entry name" value="PERIPLASMIC BETA-GLUCOSIDASE-RELATED"/>
    <property type="match status" value="1"/>
</dbReference>
<evidence type="ECO:0000313" key="6">
    <source>
        <dbReference type="Proteomes" id="UP001172102"/>
    </source>
</evidence>
<name>A0AA39ZXF7_9PEZI</name>
<proteinExistence type="inferred from homology"/>
<dbReference type="GO" id="GO:0008422">
    <property type="term" value="F:beta-glucosidase activity"/>
    <property type="evidence" value="ECO:0007669"/>
    <property type="project" value="TreeGrafter"/>
</dbReference>
<evidence type="ECO:0000256" key="1">
    <source>
        <dbReference type="ARBA" id="ARBA00005336"/>
    </source>
</evidence>
<dbReference type="Gene3D" id="3.20.20.300">
    <property type="entry name" value="Glycoside hydrolase, family 3, N-terminal domain"/>
    <property type="match status" value="1"/>
</dbReference>
<evidence type="ECO:0000256" key="3">
    <source>
        <dbReference type="ARBA" id="ARBA00023180"/>
    </source>
</evidence>
<evidence type="ECO:0000256" key="4">
    <source>
        <dbReference type="SAM" id="MobiDB-lite"/>
    </source>
</evidence>
<evidence type="ECO:0000313" key="5">
    <source>
        <dbReference type="EMBL" id="KAK0705436.1"/>
    </source>
</evidence>
<dbReference type="Proteomes" id="UP001172102">
    <property type="component" value="Unassembled WGS sequence"/>
</dbReference>
<dbReference type="GO" id="GO:0009251">
    <property type="term" value="P:glucan catabolic process"/>
    <property type="evidence" value="ECO:0007669"/>
    <property type="project" value="TreeGrafter"/>
</dbReference>
<organism evidence="5 6">
    <name type="scientific">Lasiosphaeris hirsuta</name>
    <dbReference type="NCBI Taxonomy" id="260670"/>
    <lineage>
        <taxon>Eukaryota</taxon>
        <taxon>Fungi</taxon>
        <taxon>Dikarya</taxon>
        <taxon>Ascomycota</taxon>
        <taxon>Pezizomycotina</taxon>
        <taxon>Sordariomycetes</taxon>
        <taxon>Sordariomycetidae</taxon>
        <taxon>Sordariales</taxon>
        <taxon>Lasiosphaeriaceae</taxon>
        <taxon>Lasiosphaeris</taxon>
    </lineage>
</organism>
<reference evidence="5" key="1">
    <citation type="submission" date="2023-06" db="EMBL/GenBank/DDBJ databases">
        <title>Genome-scale phylogeny and comparative genomics of the fungal order Sordariales.</title>
        <authorList>
            <consortium name="Lawrence Berkeley National Laboratory"/>
            <person name="Hensen N."/>
            <person name="Bonometti L."/>
            <person name="Westerberg I."/>
            <person name="Brannstrom I.O."/>
            <person name="Guillou S."/>
            <person name="Cros-Aarteil S."/>
            <person name="Calhoun S."/>
            <person name="Haridas S."/>
            <person name="Kuo A."/>
            <person name="Mondo S."/>
            <person name="Pangilinan J."/>
            <person name="Riley R."/>
            <person name="Labutti K."/>
            <person name="Andreopoulos B."/>
            <person name="Lipzen A."/>
            <person name="Chen C."/>
            <person name="Yanf M."/>
            <person name="Daum C."/>
            <person name="Ng V."/>
            <person name="Clum A."/>
            <person name="Steindorff A."/>
            <person name="Ohm R."/>
            <person name="Martin F."/>
            <person name="Silar P."/>
            <person name="Natvig D."/>
            <person name="Lalanne C."/>
            <person name="Gautier V."/>
            <person name="Ament-Velasquez S.L."/>
            <person name="Kruys A."/>
            <person name="Hutchinson M.I."/>
            <person name="Powell A.J."/>
            <person name="Barry K."/>
            <person name="Miller A.N."/>
            <person name="Grigoriev I.V."/>
            <person name="Debuchy R."/>
            <person name="Gladieux P."/>
            <person name="Thoren M.H."/>
            <person name="Johannesson H."/>
        </authorList>
    </citation>
    <scope>NUCLEOTIDE SEQUENCE</scope>
    <source>
        <strain evidence="5">SMH4607-1</strain>
    </source>
</reference>
<gene>
    <name evidence="5" type="ORF">B0H67DRAFT_649766</name>
</gene>
<comment type="similarity">
    <text evidence="1">Belongs to the glycosyl hydrolase 3 family.</text>
</comment>
<dbReference type="InterPro" id="IPR017853">
    <property type="entry name" value="GH"/>
</dbReference>
<keyword evidence="3" id="KW-0325">Glycoprotein</keyword>
<dbReference type="EMBL" id="JAUKUA010000007">
    <property type="protein sequence ID" value="KAK0705436.1"/>
    <property type="molecule type" value="Genomic_DNA"/>
</dbReference>
<dbReference type="PANTHER" id="PTHR30620:SF117">
    <property type="entry name" value="BETA-1,4-XYLOSIDASE (EUROFUNG)"/>
    <property type="match status" value="1"/>
</dbReference>
<keyword evidence="6" id="KW-1185">Reference proteome</keyword>
<dbReference type="InterPro" id="IPR036962">
    <property type="entry name" value="Glyco_hydro_3_N_sf"/>
</dbReference>
<dbReference type="AlphaFoldDB" id="A0AA39ZXF7"/>